<dbReference type="InterPro" id="IPR050959">
    <property type="entry name" value="MarA-like"/>
</dbReference>
<dbReference type="PATRIC" id="fig|1122146.4.peg.825"/>
<dbReference type="PANTHER" id="PTHR47504">
    <property type="entry name" value="RIGHT ORIGIN-BINDING PROTEIN"/>
    <property type="match status" value="1"/>
</dbReference>
<accession>A0A0R2KHH5</accession>
<proteinExistence type="predicted"/>
<evidence type="ECO:0000313" key="5">
    <source>
        <dbReference type="EMBL" id="KRN88825.1"/>
    </source>
</evidence>
<dbReference type="EMBL" id="JQBZ01000025">
    <property type="protein sequence ID" value="KRN88825.1"/>
    <property type="molecule type" value="Genomic_DNA"/>
</dbReference>
<dbReference type="Proteomes" id="UP000051500">
    <property type="component" value="Unassembled WGS sequence"/>
</dbReference>
<dbReference type="PROSITE" id="PS01124">
    <property type="entry name" value="HTH_ARAC_FAMILY_2"/>
    <property type="match status" value="1"/>
</dbReference>
<dbReference type="InterPro" id="IPR009057">
    <property type="entry name" value="Homeodomain-like_sf"/>
</dbReference>
<gene>
    <name evidence="5" type="ORF">IV53_GL000795</name>
</gene>
<dbReference type="SUPFAM" id="SSF46689">
    <property type="entry name" value="Homeodomain-like"/>
    <property type="match status" value="1"/>
</dbReference>
<dbReference type="eggNOG" id="COG2207">
    <property type="taxonomic scope" value="Bacteria"/>
</dbReference>
<dbReference type="InterPro" id="IPR020449">
    <property type="entry name" value="Tscrpt_reg_AraC-type_HTH"/>
</dbReference>
<dbReference type="PANTHER" id="PTHR47504:SF5">
    <property type="entry name" value="RIGHT ORIGIN-BINDING PROTEIN"/>
    <property type="match status" value="1"/>
</dbReference>
<reference evidence="5 6" key="1">
    <citation type="journal article" date="2015" name="Genome Announc.">
        <title>Expanding the biotechnology potential of lactobacilli through comparative genomics of 213 strains and associated genera.</title>
        <authorList>
            <person name="Sun Z."/>
            <person name="Harris H.M."/>
            <person name="McCann A."/>
            <person name="Guo C."/>
            <person name="Argimon S."/>
            <person name="Zhang W."/>
            <person name="Yang X."/>
            <person name="Jeffery I.B."/>
            <person name="Cooney J.C."/>
            <person name="Kagawa T.F."/>
            <person name="Liu W."/>
            <person name="Song Y."/>
            <person name="Salvetti E."/>
            <person name="Wrobel A."/>
            <person name="Rasinkangas P."/>
            <person name="Parkhill J."/>
            <person name="Rea M.C."/>
            <person name="O'Sullivan O."/>
            <person name="Ritari J."/>
            <person name="Douillard F.P."/>
            <person name="Paul Ross R."/>
            <person name="Yang R."/>
            <person name="Briner A.E."/>
            <person name="Felis G.E."/>
            <person name="de Vos W.M."/>
            <person name="Barrangou R."/>
            <person name="Klaenhammer T.R."/>
            <person name="Caufield P.W."/>
            <person name="Cui Y."/>
            <person name="Zhang H."/>
            <person name="O'Toole P.W."/>
        </authorList>
    </citation>
    <scope>NUCLEOTIDE SEQUENCE [LARGE SCALE GENOMIC DNA]</scope>
    <source>
        <strain evidence="5 6">DSM 22408</strain>
    </source>
</reference>
<dbReference type="SMART" id="SM00342">
    <property type="entry name" value="HTH_ARAC"/>
    <property type="match status" value="1"/>
</dbReference>
<keyword evidence="2" id="KW-0238">DNA-binding</keyword>
<dbReference type="InterPro" id="IPR011256">
    <property type="entry name" value="Reg_factor_effector_dom_sf"/>
</dbReference>
<dbReference type="Pfam" id="PF14526">
    <property type="entry name" value="Cass2"/>
    <property type="match status" value="1"/>
</dbReference>
<dbReference type="AlphaFoldDB" id="A0A0R2KHH5"/>
<evidence type="ECO:0000256" key="2">
    <source>
        <dbReference type="ARBA" id="ARBA00023125"/>
    </source>
</evidence>
<evidence type="ECO:0000256" key="3">
    <source>
        <dbReference type="ARBA" id="ARBA00023163"/>
    </source>
</evidence>
<evidence type="ECO:0000259" key="4">
    <source>
        <dbReference type="PROSITE" id="PS01124"/>
    </source>
</evidence>
<comment type="caution">
    <text evidence="5">The sequence shown here is derived from an EMBL/GenBank/DDBJ whole genome shotgun (WGS) entry which is preliminary data.</text>
</comment>
<keyword evidence="1" id="KW-0805">Transcription regulation</keyword>
<dbReference type="InterPro" id="IPR018060">
    <property type="entry name" value="HTH_AraC"/>
</dbReference>
<dbReference type="Pfam" id="PF12833">
    <property type="entry name" value="HTH_18"/>
    <property type="match status" value="1"/>
</dbReference>
<evidence type="ECO:0000313" key="6">
    <source>
        <dbReference type="Proteomes" id="UP000051500"/>
    </source>
</evidence>
<feature type="domain" description="HTH araC/xylS-type" evidence="4">
    <location>
        <begin position="1"/>
        <end position="97"/>
    </location>
</feature>
<dbReference type="GO" id="GO:0043565">
    <property type="term" value="F:sequence-specific DNA binding"/>
    <property type="evidence" value="ECO:0007669"/>
    <property type="project" value="InterPro"/>
</dbReference>
<protein>
    <recommendedName>
        <fullName evidence="4">HTH araC/xylS-type domain-containing protein</fullName>
    </recommendedName>
</protein>
<name>A0A0R2KHH5_9LACO</name>
<dbReference type="PRINTS" id="PR00032">
    <property type="entry name" value="HTHARAC"/>
</dbReference>
<dbReference type="Gene3D" id="3.20.80.10">
    <property type="entry name" value="Regulatory factor, effector binding domain"/>
    <property type="match status" value="1"/>
</dbReference>
<keyword evidence="6" id="KW-1185">Reference proteome</keyword>
<dbReference type="STRING" id="1122146.IV53_GL000795"/>
<dbReference type="SUPFAM" id="SSF55136">
    <property type="entry name" value="Probable bacterial effector-binding domain"/>
    <property type="match status" value="1"/>
</dbReference>
<sequence>MLHYIEQNLKKEIDLQSFVKGTAFSYDLLSRLFSILAGISLKQYIRARRLSEAAKELNISQVKINQIANFYGYDSVDSFRYAFKKYHGVTPSQVKKGASYKYFLPLEFQTSLKDGCNIPVEVLSLPPLQVSGYRVPIVAETIVKENLFAQLWEEFLTKLNSVTNSNKLKLYEFFDFTMEGEKVYYLACEGLSLADQQKIGFAQLNFPAGKYAVFTMPAQEIQNSSEPSKYIRETFFVDENDINYDVPDFFCHQIGNRQQRNYDIKAYIALKN</sequence>
<evidence type="ECO:0000256" key="1">
    <source>
        <dbReference type="ARBA" id="ARBA00023015"/>
    </source>
</evidence>
<keyword evidence="3" id="KW-0804">Transcription</keyword>
<organism evidence="5 6">
    <name type="scientific">Ligilactobacillus ceti DSM 22408</name>
    <dbReference type="NCBI Taxonomy" id="1122146"/>
    <lineage>
        <taxon>Bacteria</taxon>
        <taxon>Bacillati</taxon>
        <taxon>Bacillota</taxon>
        <taxon>Bacilli</taxon>
        <taxon>Lactobacillales</taxon>
        <taxon>Lactobacillaceae</taxon>
        <taxon>Ligilactobacillus</taxon>
    </lineage>
</organism>
<dbReference type="InterPro" id="IPR029441">
    <property type="entry name" value="Cass2"/>
</dbReference>
<dbReference type="GO" id="GO:0003700">
    <property type="term" value="F:DNA-binding transcription factor activity"/>
    <property type="evidence" value="ECO:0007669"/>
    <property type="project" value="InterPro"/>
</dbReference>
<dbReference type="Gene3D" id="1.10.10.60">
    <property type="entry name" value="Homeodomain-like"/>
    <property type="match status" value="2"/>
</dbReference>